<dbReference type="PANTHER" id="PTHR34406">
    <property type="entry name" value="PROTEIN YCEI"/>
    <property type="match status" value="1"/>
</dbReference>
<dbReference type="AlphaFoldDB" id="A0A2P8GE57"/>
<feature type="domain" description="Lipid/polyisoprenoid-binding YceI-like" evidence="1">
    <location>
        <begin position="8"/>
        <end position="172"/>
    </location>
</feature>
<evidence type="ECO:0000313" key="3">
    <source>
        <dbReference type="Proteomes" id="UP000240978"/>
    </source>
</evidence>
<name>A0A2P8GE57_9BACT</name>
<evidence type="ECO:0000313" key="2">
    <source>
        <dbReference type="EMBL" id="PSL32251.1"/>
    </source>
</evidence>
<reference evidence="2 3" key="1">
    <citation type="submission" date="2018-03" db="EMBL/GenBank/DDBJ databases">
        <title>Genomic Encyclopedia of Archaeal and Bacterial Type Strains, Phase II (KMG-II): from individual species to whole genera.</title>
        <authorList>
            <person name="Goeker M."/>
        </authorList>
    </citation>
    <scope>NUCLEOTIDE SEQUENCE [LARGE SCALE GENOMIC DNA]</scope>
    <source>
        <strain evidence="2 3">DSM 18107</strain>
    </source>
</reference>
<proteinExistence type="predicted"/>
<dbReference type="InterPro" id="IPR036761">
    <property type="entry name" value="TTHA0802/YceI-like_sf"/>
</dbReference>
<dbReference type="Pfam" id="PF04264">
    <property type="entry name" value="YceI"/>
    <property type="match status" value="1"/>
</dbReference>
<keyword evidence="3" id="KW-1185">Reference proteome</keyword>
<sequence>MKDQTKATWKVDAGHSSVGFKIRHMAIANVSGAFLHFEGQAYSLSPDNFEGATVDFEIQTDSFNTNNAERDAHLRSELFFDVQRFPTISFKGRLIGNKLSGNLTIRNVTKEVSLEADFTGVGQGRFGDTRAGFELNGKINRKDFGLTWSMLTEAGNLIIGEEVKLDMNIELIQA</sequence>
<dbReference type="Gene3D" id="2.40.128.110">
    <property type="entry name" value="Lipid/polyisoprenoid-binding, YceI-like"/>
    <property type="match status" value="1"/>
</dbReference>
<dbReference type="InterPro" id="IPR007372">
    <property type="entry name" value="Lipid/polyisoprenoid-bd_YceI"/>
</dbReference>
<dbReference type="OrthoDB" id="9811006at2"/>
<dbReference type="Proteomes" id="UP000240978">
    <property type="component" value="Unassembled WGS sequence"/>
</dbReference>
<accession>A0A2P8GE57</accession>
<dbReference type="SMART" id="SM00867">
    <property type="entry name" value="YceI"/>
    <property type="match status" value="1"/>
</dbReference>
<dbReference type="EMBL" id="PYGK01000004">
    <property type="protein sequence ID" value="PSL32251.1"/>
    <property type="molecule type" value="Genomic_DNA"/>
</dbReference>
<dbReference type="PANTHER" id="PTHR34406:SF1">
    <property type="entry name" value="PROTEIN YCEI"/>
    <property type="match status" value="1"/>
</dbReference>
<comment type="caution">
    <text evidence="2">The sequence shown here is derived from an EMBL/GenBank/DDBJ whole genome shotgun (WGS) entry which is preliminary data.</text>
</comment>
<organism evidence="2 3">
    <name type="scientific">Chitinophaga ginsengisoli</name>
    <dbReference type="NCBI Taxonomy" id="363837"/>
    <lineage>
        <taxon>Bacteria</taxon>
        <taxon>Pseudomonadati</taxon>
        <taxon>Bacteroidota</taxon>
        <taxon>Chitinophagia</taxon>
        <taxon>Chitinophagales</taxon>
        <taxon>Chitinophagaceae</taxon>
        <taxon>Chitinophaga</taxon>
    </lineage>
</organism>
<protein>
    <submittedName>
        <fullName evidence="2">Polyisoprenoid-binding protein YceI</fullName>
    </submittedName>
</protein>
<dbReference type="SUPFAM" id="SSF101874">
    <property type="entry name" value="YceI-like"/>
    <property type="match status" value="1"/>
</dbReference>
<dbReference type="RefSeq" id="WP_106602441.1">
    <property type="nucleotide sequence ID" value="NZ_PYGK01000004.1"/>
</dbReference>
<gene>
    <name evidence="2" type="ORF">CLV42_104554</name>
</gene>
<evidence type="ECO:0000259" key="1">
    <source>
        <dbReference type="SMART" id="SM00867"/>
    </source>
</evidence>